<dbReference type="AlphaFoldDB" id="A0A1V9E425"/>
<evidence type="ECO:0000313" key="2">
    <source>
        <dbReference type="EMBL" id="OQP40883.1"/>
    </source>
</evidence>
<dbReference type="Gene3D" id="3.10.620.30">
    <property type="match status" value="1"/>
</dbReference>
<dbReference type="EMBL" id="LVXG01000067">
    <property type="protein sequence ID" value="OQP40883.1"/>
    <property type="molecule type" value="Genomic_DNA"/>
</dbReference>
<gene>
    <name evidence="2" type="ORF">A4H97_14840</name>
</gene>
<protein>
    <recommendedName>
        <fullName evidence="1">DUF3857 domain-containing protein</fullName>
    </recommendedName>
</protein>
<accession>A0A1V9E425</accession>
<dbReference type="STRING" id="354355.SAMN05660816_04083"/>
<dbReference type="Proteomes" id="UP000192610">
    <property type="component" value="Unassembled WGS sequence"/>
</dbReference>
<evidence type="ECO:0000313" key="3">
    <source>
        <dbReference type="Proteomes" id="UP000192610"/>
    </source>
</evidence>
<organism evidence="2 3">
    <name type="scientific">Niastella yeongjuensis</name>
    <dbReference type="NCBI Taxonomy" id="354355"/>
    <lineage>
        <taxon>Bacteria</taxon>
        <taxon>Pseudomonadati</taxon>
        <taxon>Bacteroidota</taxon>
        <taxon>Chitinophagia</taxon>
        <taxon>Chitinophagales</taxon>
        <taxon>Chitinophagaceae</taxon>
        <taxon>Niastella</taxon>
    </lineage>
</organism>
<keyword evidence="3" id="KW-1185">Reference proteome</keyword>
<reference evidence="3" key="1">
    <citation type="submission" date="2016-04" db="EMBL/GenBank/DDBJ databases">
        <authorList>
            <person name="Chen L."/>
            <person name="Zhuang W."/>
            <person name="Wang G."/>
        </authorList>
    </citation>
    <scope>NUCLEOTIDE SEQUENCE [LARGE SCALE GENOMIC DNA]</scope>
    <source>
        <strain evidence="3">17621</strain>
    </source>
</reference>
<name>A0A1V9E425_9BACT</name>
<evidence type="ECO:0000259" key="1">
    <source>
        <dbReference type="Pfam" id="PF12969"/>
    </source>
</evidence>
<dbReference type="Gene3D" id="2.60.120.1130">
    <property type="match status" value="1"/>
</dbReference>
<sequence>MSLVFISLCTAQTTLPEPGEFTEAEKAITECPFDKEADAVVIFDEASADTDEQHKLIYIRRTRLKILKPKGNRYANISIPYYSREEIEYISDIEAYTCNPGTDPEVKRVPSSAIFRQKLNDYWSVVKIALPNVQPGTIIEYKYITTAKSYRIKDWNFQRELPVMHSHFSLAVMPNYAFSYRVFKSERLPIEIKKREREGRIYFEMNNIAGLREEPFMDAEKDYLQHVEFQMSGYQGTFGGTTRYMTTWDEVTRELMTDASFGVQLNKNIPLGPEWLSSVKAITPAFERMSAVYNFVYKNINWNGTRSITAVDGVKETWDKKQGSSGDVNLLLINLLKEAELEVYPLLVSERGHGKVDPETPFIDQFSKTMACVLIAGNKYVLDATGPYTPPFMIPFSVINTKAFLVAKKKSAIITLTETKKKDRNLVLIQARIDDNGAMTGKAIIQSDEYARLTRMRAWQNDKDRFKENYYTTYEAGLKVDSLEMHNLENDSLSLEQQFNFSLPPTVSGDYKLINLNLFSGIAKNPFISDIRFTNIDFGCLQSHCVTESIELPPSLKIETLPKNLRMIMPDTSITFSRLMDVKDNELRVKYEISTTRSVFAADEYEYVKDFYKRMAGIMNEQIVLRKP</sequence>
<dbReference type="Pfam" id="PF12969">
    <property type="entry name" value="DUF3857"/>
    <property type="match status" value="1"/>
</dbReference>
<dbReference type="InterPro" id="IPR024618">
    <property type="entry name" value="DUF3857"/>
</dbReference>
<comment type="caution">
    <text evidence="2">The sequence shown here is derived from an EMBL/GenBank/DDBJ whole genome shotgun (WGS) entry which is preliminary data.</text>
</comment>
<dbReference type="Gene3D" id="2.60.40.3140">
    <property type="match status" value="1"/>
</dbReference>
<proteinExistence type="predicted"/>
<feature type="domain" description="DUF3857" evidence="1">
    <location>
        <begin position="58"/>
        <end position="209"/>
    </location>
</feature>